<reference evidence="1" key="1">
    <citation type="submission" date="2019-08" db="EMBL/GenBank/DDBJ databases">
        <authorList>
            <person name="Kucharzyk K."/>
            <person name="Murdoch R.W."/>
            <person name="Higgins S."/>
            <person name="Loffler F."/>
        </authorList>
    </citation>
    <scope>NUCLEOTIDE SEQUENCE</scope>
</reference>
<dbReference type="EMBL" id="VSSQ01044656">
    <property type="protein sequence ID" value="MPM98494.1"/>
    <property type="molecule type" value="Genomic_DNA"/>
</dbReference>
<protein>
    <submittedName>
        <fullName evidence="1">Uncharacterized protein</fullName>
    </submittedName>
</protein>
<dbReference type="AlphaFoldDB" id="A0A645E920"/>
<proteinExistence type="predicted"/>
<accession>A0A645E920</accession>
<evidence type="ECO:0000313" key="1">
    <source>
        <dbReference type="EMBL" id="MPM98494.1"/>
    </source>
</evidence>
<name>A0A645E920_9ZZZZ</name>
<sequence>MAQGPQHPAVELPQPFKGEHILKALQRHPVTHLLKALQRPAPHPGGGRVGGIHLRVGTLQLFQPPQEHIVFIIPHRGRVQHIIFVVILLQPPPKLLNFLYLVHRAPPLLCLGLSLVSAPAQGLSWR</sequence>
<comment type="caution">
    <text evidence="1">The sequence shown here is derived from an EMBL/GenBank/DDBJ whole genome shotgun (WGS) entry which is preliminary data.</text>
</comment>
<organism evidence="1">
    <name type="scientific">bioreactor metagenome</name>
    <dbReference type="NCBI Taxonomy" id="1076179"/>
    <lineage>
        <taxon>unclassified sequences</taxon>
        <taxon>metagenomes</taxon>
        <taxon>ecological metagenomes</taxon>
    </lineage>
</organism>
<gene>
    <name evidence="1" type="ORF">SDC9_145682</name>
</gene>